<evidence type="ECO:0000256" key="2">
    <source>
        <dbReference type="SAM" id="SignalP"/>
    </source>
</evidence>
<reference evidence="3" key="1">
    <citation type="submission" date="2021-05" db="EMBL/GenBank/DDBJ databases">
        <title>Infant gut strain persistence is associated with maternal origin, phylogeny, and functional potential including surface adhesion and iron acquisition.</title>
        <authorList>
            <person name="Lou Y.C."/>
        </authorList>
    </citation>
    <scope>NUCLEOTIDE SEQUENCE</scope>
    <source>
        <strain evidence="3">L3_122_031G1_dasL3_122_031G1_maxbin2.maxbin.025s ta_sub</strain>
    </source>
</reference>
<dbReference type="Proteomes" id="UP000703822">
    <property type="component" value="Unassembled WGS sequence"/>
</dbReference>
<dbReference type="InterPro" id="IPR053991">
    <property type="entry name" value="AbpA-like"/>
</dbReference>
<comment type="caution">
    <text evidence="3">The sequence shown here is derived from an EMBL/GenBank/DDBJ whole genome shotgun (WGS) entry which is preliminary data.</text>
</comment>
<evidence type="ECO:0000313" key="4">
    <source>
        <dbReference type="Proteomes" id="UP000703822"/>
    </source>
</evidence>
<dbReference type="NCBIfam" id="NF040524">
    <property type="entry name" value="LPKTxAVK"/>
    <property type="match status" value="1"/>
</dbReference>
<keyword evidence="2" id="KW-0732">Signal</keyword>
<accession>A0A3E4XBS2</accession>
<dbReference type="EMBL" id="JAHAGS010000044">
    <property type="protein sequence ID" value="MBS6097453.1"/>
    <property type="molecule type" value="Genomic_DNA"/>
</dbReference>
<dbReference type="AlphaFoldDB" id="A0A3E4XBS2"/>
<dbReference type="NCBIfam" id="NF040523">
    <property type="entry name" value="adhesin_AbpA"/>
    <property type="match status" value="1"/>
</dbReference>
<feature type="signal peptide" evidence="2">
    <location>
        <begin position="1"/>
        <end position="23"/>
    </location>
</feature>
<proteinExistence type="predicted"/>
<dbReference type="Pfam" id="PF22224">
    <property type="entry name" value="AbpA-like"/>
    <property type="match status" value="1"/>
</dbReference>
<protein>
    <submittedName>
        <fullName evidence="3">Amylase-binding protein</fullName>
    </submittedName>
</protein>
<evidence type="ECO:0000256" key="1">
    <source>
        <dbReference type="SAM" id="MobiDB-lite"/>
    </source>
</evidence>
<dbReference type="RefSeq" id="WP_117647885.1">
    <property type="nucleotide sequence ID" value="NZ_CABMFU010000016.1"/>
</dbReference>
<name>A0A3E4XBS2_STRVE</name>
<evidence type="ECO:0000313" key="3">
    <source>
        <dbReference type="EMBL" id="MBS6097453.1"/>
    </source>
</evidence>
<gene>
    <name evidence="3" type="ORF">KH901_03100</name>
</gene>
<organism evidence="3 4">
    <name type="scientific">Streptococcus vestibularis</name>
    <dbReference type="NCBI Taxonomy" id="1343"/>
    <lineage>
        <taxon>Bacteria</taxon>
        <taxon>Bacillati</taxon>
        <taxon>Bacillota</taxon>
        <taxon>Bacilli</taxon>
        <taxon>Lactobacillales</taxon>
        <taxon>Streptococcaceae</taxon>
        <taxon>Streptococcus</taxon>
    </lineage>
</organism>
<feature type="compositionally biased region" description="Basic and acidic residues" evidence="1">
    <location>
        <begin position="159"/>
        <end position="206"/>
    </location>
</feature>
<sequence>MKKVLLTSAAVLAVFAAGTQVFAQGENPKNSNQLTQKSYVSWADAAAEANAQVDAHSADIAAEAQNDPTVKAAANALAQAQDTVGHNHESDVAAAQSKYDEALSNATNAVRNKYIQQLQKTYVDAAKAEGRYYDESGVEANRTNDQRIEDDLIANGKKAANDKAEAKTAPSKEDMKKAQTSAEKVKKAEAKSKAAKENKAGSKAEAKTLPNTAAVK</sequence>
<feature type="region of interest" description="Disordered" evidence="1">
    <location>
        <begin position="153"/>
        <end position="216"/>
    </location>
</feature>
<feature type="chain" id="PRO_5043568287" evidence="2">
    <location>
        <begin position="24"/>
        <end position="216"/>
    </location>
</feature>